<keyword evidence="3" id="KW-0238">DNA-binding</keyword>
<dbReference type="PRINTS" id="PR00040">
    <property type="entry name" value="HTHMERR"/>
</dbReference>
<keyword evidence="4" id="KW-0804">Transcription</keyword>
<dbReference type="PANTHER" id="PTHR30204:SF69">
    <property type="entry name" value="MERR-FAMILY TRANSCRIPTIONAL REGULATOR"/>
    <property type="match status" value="1"/>
</dbReference>
<dbReference type="InterPro" id="IPR047057">
    <property type="entry name" value="MerR_fam"/>
</dbReference>
<dbReference type="RefSeq" id="WP_235810644.1">
    <property type="nucleotide sequence ID" value="NZ_AYGX02000074.1"/>
</dbReference>
<dbReference type="Gene3D" id="1.10.1660.10">
    <property type="match status" value="1"/>
</dbReference>
<dbReference type="Proteomes" id="UP000050920">
    <property type="component" value="Unassembled WGS sequence"/>
</dbReference>
<dbReference type="InterPro" id="IPR009061">
    <property type="entry name" value="DNA-bd_dom_put_sf"/>
</dbReference>
<gene>
    <name evidence="6" type="ORF">DY78_GL003094</name>
</gene>
<dbReference type="PANTHER" id="PTHR30204">
    <property type="entry name" value="REDOX-CYCLING DRUG-SENSING TRANSCRIPTIONAL ACTIVATOR SOXR"/>
    <property type="match status" value="1"/>
</dbReference>
<feature type="domain" description="HTH merR-type" evidence="5">
    <location>
        <begin position="2"/>
        <end position="71"/>
    </location>
</feature>
<evidence type="ECO:0000313" key="6">
    <source>
        <dbReference type="EMBL" id="KRO27576.1"/>
    </source>
</evidence>
<dbReference type="EMBL" id="AYGX02000074">
    <property type="protein sequence ID" value="KRO27576.1"/>
    <property type="molecule type" value="Genomic_DNA"/>
</dbReference>
<keyword evidence="2" id="KW-0805">Transcription regulation</keyword>
<dbReference type="SMART" id="SM00422">
    <property type="entry name" value="HTH_MERR"/>
    <property type="match status" value="1"/>
</dbReference>
<sequence>MLYSIGTVAKKTGLTSYTLRYYEKEGLTPFVKRDEQGRRVFDDDDLDSLALIRCLKQTGMPLEEIRQFVTWCDEGDGTLADRLALFQQQRVVVEAQIHDLLKNLQKVNHKIDIYSQACVSGHEADVDCDLIPKRSAAELLAQVEQYEAEHEL</sequence>
<organism evidence="6 7">
    <name type="scientific">Lactiplantibacillus fabifermentans DSM 21115</name>
    <dbReference type="NCBI Taxonomy" id="1413187"/>
    <lineage>
        <taxon>Bacteria</taxon>
        <taxon>Bacillati</taxon>
        <taxon>Bacillota</taxon>
        <taxon>Bacilli</taxon>
        <taxon>Lactobacillales</taxon>
        <taxon>Lactobacillaceae</taxon>
        <taxon>Lactiplantibacillus</taxon>
    </lineage>
</organism>
<proteinExistence type="predicted"/>
<dbReference type="GO" id="GO:0003700">
    <property type="term" value="F:DNA-binding transcription factor activity"/>
    <property type="evidence" value="ECO:0007669"/>
    <property type="project" value="InterPro"/>
</dbReference>
<dbReference type="GO" id="GO:0003677">
    <property type="term" value="F:DNA binding"/>
    <property type="evidence" value="ECO:0007669"/>
    <property type="project" value="UniProtKB-KW"/>
</dbReference>
<evidence type="ECO:0000256" key="4">
    <source>
        <dbReference type="ARBA" id="ARBA00023163"/>
    </source>
</evidence>
<keyword evidence="1" id="KW-0678">Repressor</keyword>
<protein>
    <submittedName>
        <fullName evidence="6">Transcription regulator</fullName>
    </submittedName>
</protein>
<evidence type="ECO:0000259" key="5">
    <source>
        <dbReference type="PROSITE" id="PS50937"/>
    </source>
</evidence>
<comment type="caution">
    <text evidence="6">The sequence shown here is derived from an EMBL/GenBank/DDBJ whole genome shotgun (WGS) entry which is preliminary data.</text>
</comment>
<evidence type="ECO:0000313" key="7">
    <source>
        <dbReference type="Proteomes" id="UP000050920"/>
    </source>
</evidence>
<dbReference type="SUPFAM" id="SSF46955">
    <property type="entry name" value="Putative DNA-binding domain"/>
    <property type="match status" value="1"/>
</dbReference>
<accession>A0A0R2NPA1</accession>
<dbReference type="PROSITE" id="PS50937">
    <property type="entry name" value="HTH_MERR_2"/>
    <property type="match status" value="1"/>
</dbReference>
<keyword evidence="7" id="KW-1185">Reference proteome</keyword>
<dbReference type="AlphaFoldDB" id="A0A0R2NPA1"/>
<dbReference type="Pfam" id="PF13411">
    <property type="entry name" value="MerR_1"/>
    <property type="match status" value="1"/>
</dbReference>
<evidence type="ECO:0000256" key="3">
    <source>
        <dbReference type="ARBA" id="ARBA00023125"/>
    </source>
</evidence>
<reference evidence="6 7" key="1">
    <citation type="journal article" date="2015" name="Genome Announc.">
        <title>Expanding the biotechnology potential of lactobacilli through comparative genomics of 213 strains and associated genera.</title>
        <authorList>
            <person name="Sun Z."/>
            <person name="Harris H.M."/>
            <person name="McCann A."/>
            <person name="Guo C."/>
            <person name="Argimon S."/>
            <person name="Zhang W."/>
            <person name="Yang X."/>
            <person name="Jeffery I.B."/>
            <person name="Cooney J.C."/>
            <person name="Kagawa T.F."/>
            <person name="Liu W."/>
            <person name="Song Y."/>
            <person name="Salvetti E."/>
            <person name="Wrobel A."/>
            <person name="Rasinkangas P."/>
            <person name="Parkhill J."/>
            <person name="Rea M.C."/>
            <person name="O'Sullivan O."/>
            <person name="Ritari J."/>
            <person name="Douillard F.P."/>
            <person name="Paul Ross R."/>
            <person name="Yang R."/>
            <person name="Briner A.E."/>
            <person name="Felis G.E."/>
            <person name="de Vos W.M."/>
            <person name="Barrangou R."/>
            <person name="Klaenhammer T.R."/>
            <person name="Caufield P.W."/>
            <person name="Cui Y."/>
            <person name="Zhang H."/>
            <person name="O'Toole P.W."/>
        </authorList>
    </citation>
    <scope>NUCLEOTIDE SEQUENCE [LARGE SCALE GENOMIC DNA]</scope>
    <source>
        <strain evidence="6 7">DSM 21115</strain>
    </source>
</reference>
<name>A0A0R2NPA1_9LACO</name>
<evidence type="ECO:0000256" key="2">
    <source>
        <dbReference type="ARBA" id="ARBA00023015"/>
    </source>
</evidence>
<dbReference type="CDD" id="cd01109">
    <property type="entry name" value="HTH_YyaN"/>
    <property type="match status" value="1"/>
</dbReference>
<dbReference type="InterPro" id="IPR000551">
    <property type="entry name" value="MerR-type_HTH_dom"/>
</dbReference>
<evidence type="ECO:0000256" key="1">
    <source>
        <dbReference type="ARBA" id="ARBA00022491"/>
    </source>
</evidence>